<dbReference type="PANTHER" id="PTHR46268:SF6">
    <property type="entry name" value="UNIVERSAL STRESS PROTEIN UP12"/>
    <property type="match status" value="1"/>
</dbReference>
<gene>
    <name evidence="3" type="ORF">KHX13_03400</name>
</gene>
<dbReference type="AlphaFoldDB" id="A0A943EFS3"/>
<comment type="caution">
    <text evidence="3">The sequence shown here is derived from an EMBL/GenBank/DDBJ whole genome shotgun (WGS) entry which is preliminary data.</text>
</comment>
<evidence type="ECO:0000259" key="2">
    <source>
        <dbReference type="Pfam" id="PF00582"/>
    </source>
</evidence>
<organism evidence="3 4">
    <name type="scientific">Acidaminococcus intestini</name>
    <dbReference type="NCBI Taxonomy" id="187327"/>
    <lineage>
        <taxon>Bacteria</taxon>
        <taxon>Bacillati</taxon>
        <taxon>Bacillota</taxon>
        <taxon>Negativicutes</taxon>
        <taxon>Acidaminococcales</taxon>
        <taxon>Acidaminococcaceae</taxon>
        <taxon>Acidaminococcus</taxon>
    </lineage>
</organism>
<sequence length="143" mass="15048">MFKKLLVPIDGSKTSFRALETAADMAKAVGGELIVIHVVPSNKVNQLIVVGNKPVKDTSVKPTQIGKMVLDTAKDKLKDFPGAAEFDMEFGDAAEMAVTVAKEKGADAIVIGKRGLSGVEEFLLGSVSSKVAQLSPVPVIIVK</sequence>
<dbReference type="Pfam" id="PF00582">
    <property type="entry name" value="Usp"/>
    <property type="match status" value="1"/>
</dbReference>
<dbReference type="InterPro" id="IPR014729">
    <property type="entry name" value="Rossmann-like_a/b/a_fold"/>
</dbReference>
<dbReference type="SUPFAM" id="SSF52402">
    <property type="entry name" value="Adenine nucleotide alpha hydrolases-like"/>
    <property type="match status" value="1"/>
</dbReference>
<name>A0A943EFS3_9FIRM</name>
<dbReference type="Proteomes" id="UP000754226">
    <property type="component" value="Unassembled WGS sequence"/>
</dbReference>
<proteinExistence type="inferred from homology"/>
<feature type="domain" description="UspA" evidence="2">
    <location>
        <begin position="1"/>
        <end position="143"/>
    </location>
</feature>
<evidence type="ECO:0000256" key="1">
    <source>
        <dbReference type="ARBA" id="ARBA00008791"/>
    </source>
</evidence>
<dbReference type="PRINTS" id="PR01438">
    <property type="entry name" value="UNVRSLSTRESS"/>
</dbReference>
<evidence type="ECO:0000313" key="4">
    <source>
        <dbReference type="Proteomes" id="UP000754226"/>
    </source>
</evidence>
<dbReference type="EMBL" id="JAGZCZ010000004">
    <property type="protein sequence ID" value="MBS5519369.1"/>
    <property type="molecule type" value="Genomic_DNA"/>
</dbReference>
<dbReference type="CDD" id="cd00293">
    <property type="entry name" value="USP-like"/>
    <property type="match status" value="1"/>
</dbReference>
<reference evidence="3" key="1">
    <citation type="submission" date="2021-02" db="EMBL/GenBank/DDBJ databases">
        <title>Infant gut strain persistence is associated with maternal origin, phylogeny, and functional potential including surface adhesion and iron acquisition.</title>
        <authorList>
            <person name="Lou Y.C."/>
        </authorList>
    </citation>
    <scope>NUCLEOTIDE SEQUENCE</scope>
    <source>
        <strain evidence="3">L3_106_000M1_dasL3_106_000M1_concoct_15</strain>
    </source>
</reference>
<accession>A0A943EFS3</accession>
<evidence type="ECO:0000313" key="3">
    <source>
        <dbReference type="EMBL" id="MBS5519369.1"/>
    </source>
</evidence>
<protein>
    <submittedName>
        <fullName evidence="3">Universal stress protein</fullName>
    </submittedName>
</protein>
<dbReference type="InterPro" id="IPR006016">
    <property type="entry name" value="UspA"/>
</dbReference>
<dbReference type="PANTHER" id="PTHR46268">
    <property type="entry name" value="STRESS RESPONSE PROTEIN NHAX"/>
    <property type="match status" value="1"/>
</dbReference>
<dbReference type="Gene3D" id="3.40.50.620">
    <property type="entry name" value="HUPs"/>
    <property type="match status" value="1"/>
</dbReference>
<comment type="similarity">
    <text evidence="1">Belongs to the universal stress protein A family.</text>
</comment>
<dbReference type="InterPro" id="IPR006015">
    <property type="entry name" value="Universal_stress_UspA"/>
</dbReference>